<feature type="domain" description="Phage head morphogenesis" evidence="1">
    <location>
        <begin position="54"/>
        <end position="113"/>
    </location>
</feature>
<dbReference type="AlphaFoldDB" id="A0A934IXB0"/>
<dbReference type="Pfam" id="PF04233">
    <property type="entry name" value="Phage_Mu_F"/>
    <property type="match status" value="1"/>
</dbReference>
<evidence type="ECO:0000313" key="2">
    <source>
        <dbReference type="EMBL" id="MBJ3784002.1"/>
    </source>
</evidence>
<reference evidence="2" key="1">
    <citation type="submission" date="2020-12" db="EMBL/GenBank/DDBJ databases">
        <title>Devosia sp. MSA67 isolated from Mo River.</title>
        <authorList>
            <person name="Ma F."/>
            <person name="Zi Z."/>
        </authorList>
    </citation>
    <scope>NUCLEOTIDE SEQUENCE</scope>
    <source>
        <strain evidence="2">MSA67</strain>
    </source>
</reference>
<protein>
    <submittedName>
        <fullName evidence="2">Minor capsid protein</fullName>
    </submittedName>
</protein>
<dbReference type="InterPro" id="IPR006528">
    <property type="entry name" value="Phage_head_morphogenesis_dom"/>
</dbReference>
<dbReference type="Proteomes" id="UP000602124">
    <property type="component" value="Unassembled WGS sequence"/>
</dbReference>
<evidence type="ECO:0000259" key="1">
    <source>
        <dbReference type="Pfam" id="PF04233"/>
    </source>
</evidence>
<organism evidence="2 3">
    <name type="scientific">Devosia sediminis</name>
    <dbReference type="NCBI Taxonomy" id="2798801"/>
    <lineage>
        <taxon>Bacteria</taxon>
        <taxon>Pseudomonadati</taxon>
        <taxon>Pseudomonadota</taxon>
        <taxon>Alphaproteobacteria</taxon>
        <taxon>Hyphomicrobiales</taxon>
        <taxon>Devosiaceae</taxon>
        <taxon>Devosia</taxon>
    </lineage>
</organism>
<keyword evidence="3" id="KW-1185">Reference proteome</keyword>
<proteinExistence type="predicted"/>
<dbReference type="EMBL" id="JAEKMH010000001">
    <property type="protein sequence ID" value="MBJ3784002.1"/>
    <property type="molecule type" value="Genomic_DNA"/>
</dbReference>
<accession>A0A934IXB0</accession>
<name>A0A934IXB0_9HYPH</name>
<dbReference type="NCBIfam" id="TIGR01641">
    <property type="entry name" value="phageSPP1_gp7"/>
    <property type="match status" value="1"/>
</dbReference>
<sequence length="448" mass="48698">MAKLSKRLSNARKALQYFAARKAFDGYLRRGRVPRDLALLSAAAADGQKFLDLCTRLSTKSVQEGKATTHYTWRTAGDDKVRHAHAALEGKVFSWSSPPEGGHPGAGHNCRCWAEPYYGDPAVPDSLLQLVRERRVPSDPVQRIASIETLTRPDGSMAASTIDMVDGTSINSIFQGSSVSQLVSFPDGASYQFLRVGQTRDLTVRQDGETRLHVAQLRLFAPGAVPPLVIPRAPFGQVEPDHPLIETTVVPYATLYRGALELYNAAVAAPEPMGVGASDLPVMAIKVWQGEGDDGSVVVTTIALTAEQVAQTCKRLPEIQSLTNAAARTLTPMRPFQSPQTFGTALHLTVHRMIEAMKLEFPTRYYNLWSELTVLPGGANSVLGNAYYGQAGSTRLDVVERVDGTTACVYDIKTGDRGLSMTRLTELTDRTKEFSGVSIVIVVQVNPE</sequence>
<evidence type="ECO:0000313" key="3">
    <source>
        <dbReference type="Proteomes" id="UP000602124"/>
    </source>
</evidence>
<gene>
    <name evidence="2" type="ORF">JEQ47_04635</name>
</gene>
<comment type="caution">
    <text evidence="2">The sequence shown here is derived from an EMBL/GenBank/DDBJ whole genome shotgun (WGS) entry which is preliminary data.</text>
</comment>